<gene>
    <name evidence="1" type="ORF">Satyrvirus33_3</name>
</gene>
<dbReference type="CDD" id="cd00085">
    <property type="entry name" value="HNHc"/>
    <property type="match status" value="1"/>
</dbReference>
<sequence>MSYDNYGEWHVDHIIPISRFNLSILQEAKKCFNYSNLQPLWKIDNLKKSNKLTSFR</sequence>
<proteinExistence type="predicted"/>
<name>A0A3G5AIT0_9VIRU</name>
<dbReference type="EMBL" id="MK072469">
    <property type="protein sequence ID" value="AYV85713.1"/>
    <property type="molecule type" value="Genomic_DNA"/>
</dbReference>
<reference evidence="1" key="1">
    <citation type="submission" date="2018-10" db="EMBL/GenBank/DDBJ databases">
        <title>Hidden diversity of soil giant viruses.</title>
        <authorList>
            <person name="Schulz F."/>
            <person name="Alteio L."/>
            <person name="Goudeau D."/>
            <person name="Ryan E.M."/>
            <person name="Malmstrom R.R."/>
            <person name="Blanchard J."/>
            <person name="Woyke T."/>
        </authorList>
    </citation>
    <scope>NUCLEOTIDE SEQUENCE</scope>
    <source>
        <strain evidence="1">SAV1</strain>
    </source>
</reference>
<dbReference type="InterPro" id="IPR003615">
    <property type="entry name" value="HNH_nuc"/>
</dbReference>
<evidence type="ECO:0000313" key="1">
    <source>
        <dbReference type="EMBL" id="AYV85713.1"/>
    </source>
</evidence>
<protein>
    <submittedName>
        <fullName evidence="1">Uncharacterized protein</fullName>
    </submittedName>
</protein>
<organism evidence="1">
    <name type="scientific">Satyrvirus sp</name>
    <dbReference type="NCBI Taxonomy" id="2487771"/>
    <lineage>
        <taxon>Viruses</taxon>
        <taxon>Varidnaviria</taxon>
        <taxon>Bamfordvirae</taxon>
        <taxon>Nucleocytoviricota</taxon>
        <taxon>Megaviricetes</taxon>
        <taxon>Imitervirales</taxon>
        <taxon>Mimiviridae</taxon>
        <taxon>Megamimivirinae</taxon>
    </lineage>
</organism>
<dbReference type="Gene3D" id="1.10.30.50">
    <property type="match status" value="1"/>
</dbReference>
<accession>A0A3G5AIT0</accession>